<gene>
    <name evidence="1" type="ORF">CAL13_13885</name>
</gene>
<dbReference type="Pfam" id="PF12244">
    <property type="entry name" value="DUF3606"/>
    <property type="match status" value="1"/>
</dbReference>
<proteinExistence type="predicted"/>
<keyword evidence="2" id="KW-1185">Reference proteome</keyword>
<dbReference type="Proteomes" id="UP000194139">
    <property type="component" value="Chromosome"/>
</dbReference>
<evidence type="ECO:0000313" key="2">
    <source>
        <dbReference type="Proteomes" id="UP000194139"/>
    </source>
</evidence>
<name>A0A1W6Z1H2_9BORD</name>
<dbReference type="EMBL" id="CP021109">
    <property type="protein sequence ID" value="ARP87178.1"/>
    <property type="molecule type" value="Genomic_DNA"/>
</dbReference>
<sequence>MADDLKDRGPRDRSRINLEEDWEVRYWSETLGCTRDELRKAVQDAGTNSVDKVREFLKK</sequence>
<dbReference type="AlphaFoldDB" id="A0A1W6Z1H2"/>
<reference evidence="1 2" key="1">
    <citation type="submission" date="2017-05" db="EMBL/GenBank/DDBJ databases">
        <title>Complete and WGS of Bordetella genogroups.</title>
        <authorList>
            <person name="Spilker T."/>
            <person name="LiPuma J."/>
        </authorList>
    </citation>
    <scope>NUCLEOTIDE SEQUENCE [LARGE SCALE GENOMIC DNA]</scope>
    <source>
        <strain evidence="1 2">AU17164</strain>
    </source>
</reference>
<dbReference type="OrthoDB" id="7030114at2"/>
<accession>A0A1W6Z1H2</accession>
<protein>
    <submittedName>
        <fullName evidence="1">DUF3606 domain-containing protein</fullName>
    </submittedName>
</protein>
<dbReference type="InterPro" id="IPR022037">
    <property type="entry name" value="DUF3606"/>
</dbReference>
<dbReference type="RefSeq" id="WP_086057925.1">
    <property type="nucleotide sequence ID" value="NZ_CP021109.1"/>
</dbReference>
<evidence type="ECO:0000313" key="1">
    <source>
        <dbReference type="EMBL" id="ARP87178.1"/>
    </source>
</evidence>
<organism evidence="1 2">
    <name type="scientific">Bordetella genomosp. 9</name>
    <dbReference type="NCBI Taxonomy" id="1416803"/>
    <lineage>
        <taxon>Bacteria</taxon>
        <taxon>Pseudomonadati</taxon>
        <taxon>Pseudomonadota</taxon>
        <taxon>Betaproteobacteria</taxon>
        <taxon>Burkholderiales</taxon>
        <taxon>Alcaligenaceae</taxon>
        <taxon>Bordetella</taxon>
    </lineage>
</organism>